<dbReference type="EMBL" id="JAJFAZ020000001">
    <property type="protein sequence ID" value="KAI5354524.1"/>
    <property type="molecule type" value="Genomic_DNA"/>
</dbReference>
<feature type="transmembrane region" description="Helical" evidence="2">
    <location>
        <begin position="6"/>
        <end position="35"/>
    </location>
</feature>
<reference evidence="3 4" key="1">
    <citation type="journal article" date="2022" name="G3 (Bethesda)">
        <title>Whole-genome sequence and methylome profiling of the almond [Prunus dulcis (Mill.) D.A. Webb] cultivar 'Nonpareil'.</title>
        <authorList>
            <person name="D'Amico-Willman K.M."/>
            <person name="Ouma W.Z."/>
            <person name="Meulia T."/>
            <person name="Sideli G.M."/>
            <person name="Gradziel T.M."/>
            <person name="Fresnedo-Ramirez J."/>
        </authorList>
    </citation>
    <scope>NUCLEOTIDE SEQUENCE [LARGE SCALE GENOMIC DNA]</scope>
    <source>
        <strain evidence="3">Clone GOH B32 T37-40</strain>
    </source>
</reference>
<evidence type="ECO:0000256" key="2">
    <source>
        <dbReference type="SAM" id="Phobius"/>
    </source>
</evidence>
<comment type="caution">
    <text evidence="3">The sequence shown here is derived from an EMBL/GenBank/DDBJ whole genome shotgun (WGS) entry which is preliminary data.</text>
</comment>
<keyword evidence="2" id="KW-1133">Transmembrane helix</keyword>
<gene>
    <name evidence="3" type="ORF">L3X38_007419</name>
</gene>
<protein>
    <submittedName>
        <fullName evidence="3">Uncharacterized protein</fullName>
    </submittedName>
</protein>
<proteinExistence type="predicted"/>
<evidence type="ECO:0000256" key="1">
    <source>
        <dbReference type="SAM" id="MobiDB-lite"/>
    </source>
</evidence>
<organism evidence="3 4">
    <name type="scientific">Prunus dulcis</name>
    <name type="common">Almond</name>
    <name type="synonym">Amygdalus dulcis</name>
    <dbReference type="NCBI Taxonomy" id="3755"/>
    <lineage>
        <taxon>Eukaryota</taxon>
        <taxon>Viridiplantae</taxon>
        <taxon>Streptophyta</taxon>
        <taxon>Embryophyta</taxon>
        <taxon>Tracheophyta</taxon>
        <taxon>Spermatophyta</taxon>
        <taxon>Magnoliopsida</taxon>
        <taxon>eudicotyledons</taxon>
        <taxon>Gunneridae</taxon>
        <taxon>Pentapetalae</taxon>
        <taxon>rosids</taxon>
        <taxon>fabids</taxon>
        <taxon>Rosales</taxon>
        <taxon>Rosaceae</taxon>
        <taxon>Amygdaloideae</taxon>
        <taxon>Amygdaleae</taxon>
        <taxon>Prunus</taxon>
    </lineage>
</organism>
<keyword evidence="2" id="KW-0472">Membrane</keyword>
<name>A0AAD4ZUP8_PRUDU</name>
<dbReference type="Proteomes" id="UP001054821">
    <property type="component" value="Chromosome 1"/>
</dbReference>
<dbReference type="AlphaFoldDB" id="A0AAD4ZUP8"/>
<keyword evidence="4" id="KW-1185">Reference proteome</keyword>
<evidence type="ECO:0000313" key="4">
    <source>
        <dbReference type="Proteomes" id="UP001054821"/>
    </source>
</evidence>
<feature type="region of interest" description="Disordered" evidence="1">
    <location>
        <begin position="100"/>
        <end position="127"/>
    </location>
</feature>
<evidence type="ECO:0000313" key="3">
    <source>
        <dbReference type="EMBL" id="KAI5354524.1"/>
    </source>
</evidence>
<sequence length="127" mass="14021">MFTLIDGVNLIIVLCAVSLLDTLLLIRVISVIILLPRRGRMRSEFESLGLEDLGLDDQNTVYEDVALGKQMTGSSAEGDRSPRSRGEDIALSEETIGLHFGNDRSPIAEDEENALYDETTGRHSRTD</sequence>
<accession>A0AAD4ZUP8</accession>
<keyword evidence="2" id="KW-0812">Transmembrane</keyword>